<accession>A0A2R8AC73</accession>
<dbReference type="EMBL" id="OMKW01000002">
    <property type="protein sequence ID" value="SPF29660.1"/>
    <property type="molecule type" value="Genomic_DNA"/>
</dbReference>
<dbReference type="OrthoDB" id="5973611at2"/>
<sequence length="155" mass="15956">MRFAQSLKWIGVAVVLGFGSAAYACPVPASGAQSFSATSSQLYSAATRSVSAGGDTALRSCNLGAFSGYVPGVAQLAVDFSNTDGYALEFRVQGGCDTVLLVNGPDGRWHWDDDSAGSLNPLIRLSGASSGRYAVWVGTVSSGNCSANLNVETFN</sequence>
<organism evidence="2 3">
    <name type="scientific">Pontivivens insulae</name>
    <dbReference type="NCBI Taxonomy" id="1639689"/>
    <lineage>
        <taxon>Bacteria</taxon>
        <taxon>Pseudomonadati</taxon>
        <taxon>Pseudomonadota</taxon>
        <taxon>Alphaproteobacteria</taxon>
        <taxon>Rhodobacterales</taxon>
        <taxon>Paracoccaceae</taxon>
        <taxon>Pontivivens</taxon>
    </lineage>
</organism>
<reference evidence="2 3" key="1">
    <citation type="submission" date="2018-03" db="EMBL/GenBank/DDBJ databases">
        <authorList>
            <person name="Keele B.F."/>
        </authorList>
    </citation>
    <scope>NUCLEOTIDE SEQUENCE [LARGE SCALE GENOMIC DNA]</scope>
    <source>
        <strain evidence="2 3">CeCT 8812</strain>
    </source>
</reference>
<dbReference type="PROSITE" id="PS51257">
    <property type="entry name" value="PROKAR_LIPOPROTEIN"/>
    <property type="match status" value="1"/>
</dbReference>
<keyword evidence="1" id="KW-0732">Signal</keyword>
<gene>
    <name evidence="2" type="ORF">POI8812_01976</name>
</gene>
<dbReference type="AlphaFoldDB" id="A0A2R8AC73"/>
<name>A0A2R8AC73_9RHOB</name>
<feature type="chain" id="PRO_5015320961" description="Peptidase S1" evidence="1">
    <location>
        <begin position="25"/>
        <end position="155"/>
    </location>
</feature>
<protein>
    <recommendedName>
        <fullName evidence="4">Peptidase S1</fullName>
    </recommendedName>
</protein>
<keyword evidence="3" id="KW-1185">Reference proteome</keyword>
<dbReference type="Proteomes" id="UP000244932">
    <property type="component" value="Unassembled WGS sequence"/>
</dbReference>
<feature type="signal peptide" evidence="1">
    <location>
        <begin position="1"/>
        <end position="24"/>
    </location>
</feature>
<proteinExistence type="predicted"/>
<evidence type="ECO:0000256" key="1">
    <source>
        <dbReference type="SAM" id="SignalP"/>
    </source>
</evidence>
<evidence type="ECO:0000313" key="3">
    <source>
        <dbReference type="Proteomes" id="UP000244932"/>
    </source>
</evidence>
<evidence type="ECO:0008006" key="4">
    <source>
        <dbReference type="Google" id="ProtNLM"/>
    </source>
</evidence>
<dbReference type="RefSeq" id="WP_108782338.1">
    <property type="nucleotide sequence ID" value="NZ_OMKW01000002.1"/>
</dbReference>
<evidence type="ECO:0000313" key="2">
    <source>
        <dbReference type="EMBL" id="SPF29660.1"/>
    </source>
</evidence>